<protein>
    <submittedName>
        <fullName evidence="1">Mrr restriction system domain protein</fullName>
    </submittedName>
</protein>
<evidence type="ECO:0000313" key="1">
    <source>
        <dbReference type="EMBL" id="KDS35769.1"/>
    </source>
</evidence>
<proteinExistence type="predicted"/>
<sequence>MEYVESLNGSLTIILINGQQLTEYIYDYGLGLQTEKVLKVMKMDMDYWDAMDNV</sequence>
<organism evidence="1 2">
    <name type="scientific">Parabacteroides distasonis str. 3776 D15 i</name>
    <dbReference type="NCBI Taxonomy" id="1339342"/>
    <lineage>
        <taxon>Bacteria</taxon>
        <taxon>Pseudomonadati</taxon>
        <taxon>Bacteroidota</taxon>
        <taxon>Bacteroidia</taxon>
        <taxon>Bacteroidales</taxon>
        <taxon>Tannerellaceae</taxon>
        <taxon>Parabacteroides</taxon>
    </lineage>
</organism>
<gene>
    <name evidence="1" type="primary">mrr</name>
    <name evidence="1" type="ORF">M091_1647</name>
</gene>
<reference evidence="1 2" key="1">
    <citation type="submission" date="2014-04" db="EMBL/GenBank/DDBJ databases">
        <authorList>
            <person name="Sears C."/>
            <person name="Carroll K."/>
            <person name="Sack B.R."/>
            <person name="Qadri F."/>
            <person name="Myers L.L."/>
            <person name="Chung G.-T."/>
            <person name="Escheverria P."/>
            <person name="Fraser C.M."/>
            <person name="Sadzewicz L."/>
            <person name="Shefchek K.A."/>
            <person name="Tallon L."/>
            <person name="Das S.P."/>
            <person name="Daugherty S."/>
            <person name="Mongodin E.F."/>
        </authorList>
    </citation>
    <scope>NUCLEOTIDE SEQUENCE [LARGE SCALE GENOMIC DNA]</scope>
    <source>
        <strain evidence="1 2">3776 D15 i</strain>
    </source>
</reference>
<accession>A0AB34L4L2</accession>
<dbReference type="AlphaFoldDB" id="A0AB34L4L2"/>
<dbReference type="Proteomes" id="UP000027850">
    <property type="component" value="Unassembled WGS sequence"/>
</dbReference>
<name>A0AB34L4L2_PARDI</name>
<evidence type="ECO:0000313" key="2">
    <source>
        <dbReference type="Proteomes" id="UP000027850"/>
    </source>
</evidence>
<comment type="caution">
    <text evidence="1">The sequence shown here is derived from an EMBL/GenBank/DDBJ whole genome shotgun (WGS) entry which is preliminary data.</text>
</comment>
<dbReference type="EMBL" id="JNHK01000092">
    <property type="protein sequence ID" value="KDS35769.1"/>
    <property type="molecule type" value="Genomic_DNA"/>
</dbReference>